<dbReference type="EMBL" id="SNRW01000213">
    <property type="protein sequence ID" value="KAA6402588.1"/>
    <property type="molecule type" value="Genomic_DNA"/>
</dbReference>
<proteinExistence type="predicted"/>
<organism evidence="2 3">
    <name type="scientific">Streblomastix strix</name>
    <dbReference type="NCBI Taxonomy" id="222440"/>
    <lineage>
        <taxon>Eukaryota</taxon>
        <taxon>Metamonada</taxon>
        <taxon>Preaxostyla</taxon>
        <taxon>Oxymonadida</taxon>
        <taxon>Streblomastigidae</taxon>
        <taxon>Streblomastix</taxon>
    </lineage>
</organism>
<sequence>MQQIQDIKQNLSDLQNELINEKKTVKKLKLNAVTLDRSREQKSKLVVDGKLELILDWSSLSENGVRRRLVPGIYDWNNVSCAWSIGNGVKTQCPDCKYQVTRGFIKNYVVESMAMRETVKRQKIEELIQASKDIESAQEELNKQIENLPRAQKIVIKKIELSHRKQISEEFKEDLQLKMNQELELDETEET</sequence>
<dbReference type="Proteomes" id="UP000324800">
    <property type="component" value="Unassembled WGS sequence"/>
</dbReference>
<comment type="caution">
    <text evidence="2">The sequence shown here is derived from an EMBL/GenBank/DDBJ whole genome shotgun (WGS) entry which is preliminary data.</text>
</comment>
<dbReference type="AlphaFoldDB" id="A0A5J4X5Y0"/>
<evidence type="ECO:0000256" key="1">
    <source>
        <dbReference type="SAM" id="Coils"/>
    </source>
</evidence>
<name>A0A5J4X5Y0_9EUKA</name>
<gene>
    <name evidence="2" type="ORF">EZS28_001881</name>
</gene>
<feature type="coiled-coil region" evidence="1">
    <location>
        <begin position="120"/>
        <end position="154"/>
    </location>
</feature>
<evidence type="ECO:0000313" key="3">
    <source>
        <dbReference type="Proteomes" id="UP000324800"/>
    </source>
</evidence>
<protein>
    <submittedName>
        <fullName evidence="2">Uncharacterized protein</fullName>
    </submittedName>
</protein>
<evidence type="ECO:0000313" key="2">
    <source>
        <dbReference type="EMBL" id="KAA6402588.1"/>
    </source>
</evidence>
<feature type="coiled-coil region" evidence="1">
    <location>
        <begin position="1"/>
        <end position="31"/>
    </location>
</feature>
<accession>A0A5J4X5Y0</accession>
<reference evidence="2 3" key="1">
    <citation type="submission" date="2019-03" db="EMBL/GenBank/DDBJ databases">
        <title>Single cell metagenomics reveals metabolic interactions within the superorganism composed of flagellate Streblomastix strix and complex community of Bacteroidetes bacteria on its surface.</title>
        <authorList>
            <person name="Treitli S.C."/>
            <person name="Kolisko M."/>
            <person name="Husnik F."/>
            <person name="Keeling P."/>
            <person name="Hampl V."/>
        </authorList>
    </citation>
    <scope>NUCLEOTIDE SEQUENCE [LARGE SCALE GENOMIC DNA]</scope>
    <source>
        <strain evidence="2">ST1C</strain>
    </source>
</reference>
<keyword evidence="1" id="KW-0175">Coiled coil</keyword>